<reference evidence="2" key="1">
    <citation type="journal article" date="2019" name="Int. J. Syst. Evol. Microbiol.">
        <title>The Global Catalogue of Microorganisms (GCM) 10K type strain sequencing project: providing services to taxonomists for standard genome sequencing and annotation.</title>
        <authorList>
            <consortium name="The Broad Institute Genomics Platform"/>
            <consortium name="The Broad Institute Genome Sequencing Center for Infectious Disease"/>
            <person name="Wu L."/>
            <person name="Ma J."/>
        </authorList>
    </citation>
    <scope>NUCLEOTIDE SEQUENCE [LARGE SCALE GENOMIC DNA]</scope>
    <source>
        <strain evidence="2">CGMCC 1.10832</strain>
    </source>
</reference>
<evidence type="ECO:0000313" key="2">
    <source>
        <dbReference type="Proteomes" id="UP000636010"/>
    </source>
</evidence>
<keyword evidence="2" id="KW-1185">Reference proteome</keyword>
<sequence>MQTGSRIKETRRAIPIGIRTILAKPKAAKRANEVASTKNNLLKDKCILVVNEKVIAYIK</sequence>
<accession>A0ABQ1LZZ6</accession>
<name>A0ABQ1LZZ6_9BACT</name>
<gene>
    <name evidence="1" type="ORF">GCM10011506_16040</name>
</gene>
<comment type="caution">
    <text evidence="1">The sequence shown here is derived from an EMBL/GenBank/DDBJ whole genome shotgun (WGS) entry which is preliminary data.</text>
</comment>
<dbReference type="EMBL" id="BMEC01000004">
    <property type="protein sequence ID" value="GGC31368.1"/>
    <property type="molecule type" value="Genomic_DNA"/>
</dbReference>
<evidence type="ECO:0000313" key="1">
    <source>
        <dbReference type="EMBL" id="GGC31368.1"/>
    </source>
</evidence>
<organism evidence="1 2">
    <name type="scientific">Marivirga lumbricoides</name>
    <dbReference type="NCBI Taxonomy" id="1046115"/>
    <lineage>
        <taxon>Bacteria</taxon>
        <taxon>Pseudomonadati</taxon>
        <taxon>Bacteroidota</taxon>
        <taxon>Cytophagia</taxon>
        <taxon>Cytophagales</taxon>
        <taxon>Marivirgaceae</taxon>
        <taxon>Marivirga</taxon>
    </lineage>
</organism>
<protein>
    <submittedName>
        <fullName evidence="1">Uncharacterized protein</fullName>
    </submittedName>
</protein>
<dbReference type="Proteomes" id="UP000636010">
    <property type="component" value="Unassembled WGS sequence"/>
</dbReference>
<proteinExistence type="predicted"/>